<evidence type="ECO:0000256" key="3">
    <source>
        <dbReference type="ARBA" id="ARBA00022989"/>
    </source>
</evidence>
<dbReference type="GO" id="GO:0070973">
    <property type="term" value="P:protein localization to endoplasmic reticulum exit site"/>
    <property type="evidence" value="ECO:0007669"/>
    <property type="project" value="UniProtKB-UniRule"/>
</dbReference>
<evidence type="ECO:0000256" key="2">
    <source>
        <dbReference type="ARBA" id="ARBA00022692"/>
    </source>
</evidence>
<keyword evidence="5" id="KW-0813">Transport</keyword>
<evidence type="ECO:0000313" key="10">
    <source>
        <dbReference type="Proteomes" id="UP000245591"/>
    </source>
</evidence>
<evidence type="ECO:0000256" key="7">
    <source>
        <dbReference type="SAM" id="MobiDB-lite"/>
    </source>
</evidence>
<dbReference type="PANTHER" id="PTHR12701">
    <property type="entry name" value="BCR-ASSOCIATED PROTEIN, BAP"/>
    <property type="match status" value="1"/>
</dbReference>
<reference evidence="9 10" key="1">
    <citation type="journal article" date="2018" name="MBio">
        <title>Comparative Genomics Reveals the Core Gene Toolbox for the Fungus-Insect Symbiosis.</title>
        <authorList>
            <person name="Wang Y."/>
            <person name="Stata M."/>
            <person name="Wang W."/>
            <person name="Stajich J.E."/>
            <person name="White M.M."/>
            <person name="Moncalvo J.M."/>
        </authorList>
    </citation>
    <scope>NUCLEOTIDE SEQUENCE [LARGE SCALE GENOMIC DNA]</scope>
    <source>
        <strain evidence="9 10">AUS-126-30</strain>
    </source>
</reference>
<evidence type="ECO:0000256" key="4">
    <source>
        <dbReference type="ARBA" id="ARBA00023136"/>
    </source>
</evidence>
<comment type="caution">
    <text evidence="9">The sequence shown here is derived from an EMBL/GenBank/DDBJ whole genome shotgun (WGS) entry which is preliminary data.</text>
</comment>
<protein>
    <recommendedName>
        <fullName evidence="5">Endoplasmic reticulum transmembrane protein</fullName>
    </recommendedName>
</protein>
<dbReference type="Proteomes" id="UP000245591">
    <property type="component" value="Unassembled WGS sequence"/>
</dbReference>
<dbReference type="Pfam" id="PF05529">
    <property type="entry name" value="Bap31"/>
    <property type="match status" value="1"/>
</dbReference>
<name>A0A2U1IZH0_SMIAN</name>
<sequence>MATLQYTLVFSVMVAEICGFFLLILPMPERWKRGMFKAIGTSKIIKLSTRYLLFIYGFIGLLLLDSIQKVKRSNDAIKQAHLQGMDSVAPTLHATKVYAQRNIYLSGITLFLGLIMLSTFNLIRNILEASQELDKTKINAMGDAYSKSKEKLDEKIKMLRKELDETTQDIEKYKKMEIDYNNLKKQTENSYKEFIRLSEQHESLQNEQSGQIPDKKDK</sequence>
<keyword evidence="10" id="KW-1185">Reference proteome</keyword>
<dbReference type="InterPro" id="IPR008417">
    <property type="entry name" value="BAP29/BAP31"/>
</dbReference>
<dbReference type="PANTHER" id="PTHR12701:SF20">
    <property type="entry name" value="ENDOPLASMIC RETICULUM TRANSMEMBRANE PROTEIN"/>
    <property type="match status" value="1"/>
</dbReference>
<feature type="transmembrane region" description="Helical" evidence="5">
    <location>
        <begin position="6"/>
        <end position="26"/>
    </location>
</feature>
<keyword evidence="5" id="KW-0256">Endoplasmic reticulum</keyword>
<keyword evidence="5" id="KW-0653">Protein transport</keyword>
<comment type="subcellular location">
    <subcellularLocation>
        <location evidence="5">Endoplasmic reticulum membrane</location>
        <topology evidence="5">Multi-pass membrane protein</topology>
    </subcellularLocation>
    <subcellularLocation>
        <location evidence="1">Membrane</location>
        <topology evidence="1">Multi-pass membrane protein</topology>
    </subcellularLocation>
</comment>
<dbReference type="InterPro" id="IPR040463">
    <property type="entry name" value="BAP29/BAP31_N"/>
</dbReference>
<keyword evidence="3 5" id="KW-1133">Transmembrane helix</keyword>
<feature type="coiled-coil region" evidence="6">
    <location>
        <begin position="149"/>
        <end position="193"/>
    </location>
</feature>
<evidence type="ECO:0000256" key="1">
    <source>
        <dbReference type="ARBA" id="ARBA00004141"/>
    </source>
</evidence>
<dbReference type="EMBL" id="MBFU01000579">
    <property type="protein sequence ID" value="PVZ98220.1"/>
    <property type="molecule type" value="Genomic_DNA"/>
</dbReference>
<dbReference type="GO" id="GO:0005789">
    <property type="term" value="C:endoplasmic reticulum membrane"/>
    <property type="evidence" value="ECO:0007669"/>
    <property type="project" value="UniProtKB-SubCell"/>
</dbReference>
<evidence type="ECO:0000256" key="5">
    <source>
        <dbReference type="RuleBase" id="RU367026"/>
    </source>
</evidence>
<evidence type="ECO:0000259" key="8">
    <source>
        <dbReference type="Pfam" id="PF05529"/>
    </source>
</evidence>
<dbReference type="GO" id="GO:0006886">
    <property type="term" value="P:intracellular protein transport"/>
    <property type="evidence" value="ECO:0007669"/>
    <property type="project" value="UniProtKB-UniRule"/>
</dbReference>
<keyword evidence="2 5" id="KW-0812">Transmembrane</keyword>
<feature type="transmembrane region" description="Helical" evidence="5">
    <location>
        <begin position="103"/>
        <end position="123"/>
    </location>
</feature>
<proteinExistence type="inferred from homology"/>
<gene>
    <name evidence="9" type="ORF">BB558_005775</name>
</gene>
<feature type="domain" description="BAP29/BAP31 transmembrane" evidence="8">
    <location>
        <begin position="3"/>
        <end position="134"/>
    </location>
</feature>
<dbReference type="AlphaFoldDB" id="A0A2U1IZH0"/>
<feature type="transmembrane region" description="Helical" evidence="5">
    <location>
        <begin position="47"/>
        <end position="64"/>
    </location>
</feature>
<dbReference type="GO" id="GO:0006888">
    <property type="term" value="P:endoplasmic reticulum to Golgi vesicle-mediated transport"/>
    <property type="evidence" value="ECO:0007669"/>
    <property type="project" value="UniProtKB-UniRule"/>
</dbReference>
<keyword evidence="4 5" id="KW-0472">Membrane</keyword>
<evidence type="ECO:0000256" key="6">
    <source>
        <dbReference type="SAM" id="Coils"/>
    </source>
</evidence>
<evidence type="ECO:0000313" key="9">
    <source>
        <dbReference type="EMBL" id="PVZ98220.1"/>
    </source>
</evidence>
<comment type="similarity">
    <text evidence="5">Belongs to the BCAP29/BCAP31 family.</text>
</comment>
<comment type="function">
    <text evidence="5">May play a role in anterograde transport of membrane proteins from the endoplasmic reticulum to the Golgi.</text>
</comment>
<keyword evidence="5" id="KW-0931">ER-Golgi transport</keyword>
<feature type="region of interest" description="Disordered" evidence="7">
    <location>
        <begin position="196"/>
        <end position="218"/>
    </location>
</feature>
<organism evidence="9 10">
    <name type="scientific">Smittium angustum</name>
    <dbReference type="NCBI Taxonomy" id="133377"/>
    <lineage>
        <taxon>Eukaryota</taxon>
        <taxon>Fungi</taxon>
        <taxon>Fungi incertae sedis</taxon>
        <taxon>Zoopagomycota</taxon>
        <taxon>Kickxellomycotina</taxon>
        <taxon>Harpellomycetes</taxon>
        <taxon>Harpellales</taxon>
        <taxon>Legeriomycetaceae</taxon>
        <taxon>Smittium</taxon>
    </lineage>
</organism>
<keyword evidence="6" id="KW-0175">Coiled coil</keyword>
<accession>A0A2U1IZH0</accession>